<feature type="transmembrane region" description="Helical" evidence="2">
    <location>
        <begin position="46"/>
        <end position="74"/>
    </location>
</feature>
<evidence type="ECO:0000313" key="3">
    <source>
        <dbReference type="EMBL" id="QAB17500.1"/>
    </source>
</evidence>
<keyword evidence="2" id="KW-0472">Membrane</keyword>
<keyword evidence="1" id="KW-0175">Coiled coil</keyword>
<gene>
    <name evidence="3" type="ORF">Leucomu_05805</name>
</gene>
<keyword evidence="4" id="KW-1185">Reference proteome</keyword>
<evidence type="ECO:0000256" key="2">
    <source>
        <dbReference type="SAM" id="Phobius"/>
    </source>
</evidence>
<reference evidence="3 4" key="1">
    <citation type="submission" date="2019-01" db="EMBL/GenBank/DDBJ databases">
        <title>Leucobacter muris sp. nov. isolated from the nose of a laboratory mouse.</title>
        <authorList>
            <person name="Benga L."/>
            <person name="Sproeer C."/>
            <person name="Schumann P."/>
            <person name="Verbarg S."/>
            <person name="Bunk B."/>
            <person name="Engelhardt E."/>
            <person name="Benten P.M."/>
            <person name="Sager M."/>
        </authorList>
    </citation>
    <scope>NUCLEOTIDE SEQUENCE [LARGE SCALE GENOMIC DNA]</scope>
    <source>
        <strain evidence="3 4">DSM 101948</strain>
    </source>
</reference>
<evidence type="ECO:0000256" key="1">
    <source>
        <dbReference type="SAM" id="Coils"/>
    </source>
</evidence>
<organism evidence="3 4">
    <name type="scientific">Leucobacter muris</name>
    <dbReference type="NCBI Taxonomy" id="1935379"/>
    <lineage>
        <taxon>Bacteria</taxon>
        <taxon>Bacillati</taxon>
        <taxon>Actinomycetota</taxon>
        <taxon>Actinomycetes</taxon>
        <taxon>Micrococcales</taxon>
        <taxon>Microbacteriaceae</taxon>
        <taxon>Leucobacter</taxon>
    </lineage>
</organism>
<feature type="coiled-coil region" evidence="1">
    <location>
        <begin position="80"/>
        <end position="113"/>
    </location>
</feature>
<keyword evidence="2" id="KW-1133">Transmembrane helix</keyword>
<proteinExistence type="predicted"/>
<evidence type="ECO:0000313" key="4">
    <source>
        <dbReference type="Proteomes" id="UP000285768"/>
    </source>
</evidence>
<protein>
    <submittedName>
        <fullName evidence="3">Uncharacterized protein</fullName>
    </submittedName>
</protein>
<accession>A0ABX5QEP2</accession>
<sequence>MFAWFERGSYLRAKGRYGFLMFPQGSIASVADAAIVATFFQDFLAWFTAIAALLSAFATVVASAVAAAVAWLGFKLSKQTHELQREVQEQRREREVQAENLRLEQEQRVQERRENGMRAMEARRQESELEGDSIAGPHAWFVMEALDSSGTRFSLRNTGDRDAANLGLSDASQGCEGEWRFYPDAHVTGLAAGESVEVLVPSWDDGRLGQMAKLSWGERDQPHFPDSAYREQFLLIERPSEA</sequence>
<name>A0ABX5QEP2_9MICO</name>
<dbReference type="Proteomes" id="UP000285768">
    <property type="component" value="Chromosome"/>
</dbReference>
<keyword evidence="2" id="KW-0812">Transmembrane</keyword>
<feature type="transmembrane region" description="Helical" evidence="2">
    <location>
        <begin position="20"/>
        <end position="40"/>
    </location>
</feature>
<dbReference type="EMBL" id="CP035037">
    <property type="protein sequence ID" value="QAB17500.1"/>
    <property type="molecule type" value="Genomic_DNA"/>
</dbReference>
<dbReference type="RefSeq" id="WP_128386629.1">
    <property type="nucleotide sequence ID" value="NZ_CP035037.1"/>
</dbReference>